<proteinExistence type="predicted"/>
<dbReference type="AlphaFoldDB" id="A0A9W6PXP1"/>
<dbReference type="EMBL" id="BSRZ01000006">
    <property type="protein sequence ID" value="GLW64617.1"/>
    <property type="molecule type" value="Genomic_DNA"/>
</dbReference>
<evidence type="ECO:0000313" key="3">
    <source>
        <dbReference type="Proteomes" id="UP001165124"/>
    </source>
</evidence>
<accession>A0A9W6PXP1</accession>
<protein>
    <submittedName>
        <fullName evidence="2">Uncharacterized protein</fullName>
    </submittedName>
</protein>
<feature type="compositionally biased region" description="Low complexity" evidence="1">
    <location>
        <begin position="16"/>
        <end position="31"/>
    </location>
</feature>
<dbReference type="Proteomes" id="UP001165124">
    <property type="component" value="Unassembled WGS sequence"/>
</dbReference>
<comment type="caution">
    <text evidence="2">The sequence shown here is derived from an EMBL/GenBank/DDBJ whole genome shotgun (WGS) entry which is preliminary data.</text>
</comment>
<evidence type="ECO:0000256" key="1">
    <source>
        <dbReference type="SAM" id="MobiDB-lite"/>
    </source>
</evidence>
<organism evidence="2 3">
    <name type="scientific">Actinomadura rubrobrunea</name>
    <dbReference type="NCBI Taxonomy" id="115335"/>
    <lineage>
        <taxon>Bacteria</taxon>
        <taxon>Bacillati</taxon>
        <taxon>Actinomycetota</taxon>
        <taxon>Actinomycetes</taxon>
        <taxon>Streptosporangiales</taxon>
        <taxon>Thermomonosporaceae</taxon>
        <taxon>Actinomadura</taxon>
    </lineage>
</organism>
<feature type="region of interest" description="Disordered" evidence="1">
    <location>
        <begin position="1"/>
        <end position="31"/>
    </location>
</feature>
<sequence length="86" mass="9137">MPPSRGGPSTVRADPPHAVSPTASPASPAVTFPRSRAIQVLQSATGTVRAITDGATVGPERDNVRYIDIFAMGDEPVTRVDRRRRA</sequence>
<gene>
    <name evidence="2" type="ORF">Arub01_28610</name>
</gene>
<name>A0A9W6PXP1_9ACTN</name>
<evidence type="ECO:0000313" key="2">
    <source>
        <dbReference type="EMBL" id="GLW64617.1"/>
    </source>
</evidence>
<reference evidence="2" key="1">
    <citation type="submission" date="2023-02" db="EMBL/GenBank/DDBJ databases">
        <title>Actinomadura rubrobrunea NBRC 14622.</title>
        <authorList>
            <person name="Ichikawa N."/>
            <person name="Sato H."/>
            <person name="Tonouchi N."/>
        </authorList>
    </citation>
    <scope>NUCLEOTIDE SEQUENCE</scope>
    <source>
        <strain evidence="2">NBRC 14622</strain>
    </source>
</reference>
<keyword evidence="3" id="KW-1185">Reference proteome</keyword>